<dbReference type="Proteomes" id="UP000194127">
    <property type="component" value="Unassembled WGS sequence"/>
</dbReference>
<dbReference type="GO" id="GO:0060090">
    <property type="term" value="F:molecular adaptor activity"/>
    <property type="evidence" value="ECO:0007669"/>
    <property type="project" value="TreeGrafter"/>
</dbReference>
<sequence>IKLEEHGYGLSDATMAIELDPKYAKAYYRRATCYLQTLQYKQAIADFRRLLALEPQNQLVRTQLDSTQKILRKAEFEKAIEVEDESSAAVRCYQIIAEGNFEALSLPELSSQRRRGL</sequence>
<keyword evidence="2 3" id="KW-0802">TPR repeat</keyword>
<dbReference type="PROSITE" id="PS50293">
    <property type="entry name" value="TPR_REGION"/>
    <property type="match status" value="1"/>
</dbReference>
<feature type="non-terminal residue" evidence="4">
    <location>
        <position position="1"/>
    </location>
</feature>
<evidence type="ECO:0000256" key="3">
    <source>
        <dbReference type="PROSITE-ProRule" id="PRU00339"/>
    </source>
</evidence>
<evidence type="ECO:0000313" key="4">
    <source>
        <dbReference type="EMBL" id="OSX66458.1"/>
    </source>
</evidence>
<dbReference type="GO" id="GO:0006620">
    <property type="term" value="P:post-translational protein targeting to endoplasmic reticulum membrane"/>
    <property type="evidence" value="ECO:0007669"/>
    <property type="project" value="TreeGrafter"/>
</dbReference>
<dbReference type="SUPFAM" id="SSF48452">
    <property type="entry name" value="TPR-like"/>
    <property type="match status" value="1"/>
</dbReference>
<evidence type="ECO:0000313" key="5">
    <source>
        <dbReference type="Proteomes" id="UP000194127"/>
    </source>
</evidence>
<dbReference type="Pfam" id="PF00515">
    <property type="entry name" value="TPR_1"/>
    <property type="match status" value="1"/>
</dbReference>
<dbReference type="AlphaFoldDB" id="A0A1X6NCV5"/>
<accession>A0A1X6NCV5</accession>
<keyword evidence="1" id="KW-0677">Repeat</keyword>
<name>A0A1X6NCV5_9APHY</name>
<dbReference type="InterPro" id="IPR047150">
    <property type="entry name" value="SGT"/>
</dbReference>
<dbReference type="STRING" id="670580.A0A1X6NCV5"/>
<dbReference type="Gene3D" id="1.25.40.10">
    <property type="entry name" value="Tetratricopeptide repeat domain"/>
    <property type="match status" value="1"/>
</dbReference>
<dbReference type="EMBL" id="KZ110592">
    <property type="protein sequence ID" value="OSX66458.1"/>
    <property type="molecule type" value="Genomic_DNA"/>
</dbReference>
<dbReference type="GeneID" id="36329127"/>
<dbReference type="InterPro" id="IPR011990">
    <property type="entry name" value="TPR-like_helical_dom_sf"/>
</dbReference>
<dbReference type="SMART" id="SM00028">
    <property type="entry name" value="TPR"/>
    <property type="match status" value="1"/>
</dbReference>
<dbReference type="GO" id="GO:0072380">
    <property type="term" value="C:TRC complex"/>
    <property type="evidence" value="ECO:0007669"/>
    <property type="project" value="TreeGrafter"/>
</dbReference>
<dbReference type="RefSeq" id="XP_024343252.1">
    <property type="nucleotide sequence ID" value="XM_024484178.1"/>
</dbReference>
<feature type="repeat" description="TPR" evidence="3">
    <location>
        <begin position="24"/>
        <end position="57"/>
    </location>
</feature>
<dbReference type="PROSITE" id="PS50005">
    <property type="entry name" value="TPR"/>
    <property type="match status" value="1"/>
</dbReference>
<evidence type="ECO:0000256" key="2">
    <source>
        <dbReference type="ARBA" id="ARBA00022803"/>
    </source>
</evidence>
<dbReference type="InterPro" id="IPR019734">
    <property type="entry name" value="TPR_rpt"/>
</dbReference>
<keyword evidence="5" id="KW-1185">Reference proteome</keyword>
<dbReference type="GO" id="GO:0016020">
    <property type="term" value="C:membrane"/>
    <property type="evidence" value="ECO:0007669"/>
    <property type="project" value="TreeGrafter"/>
</dbReference>
<dbReference type="PANTHER" id="PTHR45831">
    <property type="entry name" value="LD24721P"/>
    <property type="match status" value="1"/>
</dbReference>
<protein>
    <submittedName>
        <fullName evidence="4">Uncharacterized protein</fullName>
    </submittedName>
</protein>
<dbReference type="OrthoDB" id="445564at2759"/>
<evidence type="ECO:0000256" key="1">
    <source>
        <dbReference type="ARBA" id="ARBA00022737"/>
    </source>
</evidence>
<dbReference type="PANTHER" id="PTHR45831:SF2">
    <property type="entry name" value="LD24721P"/>
    <property type="match status" value="1"/>
</dbReference>
<proteinExistence type="predicted"/>
<gene>
    <name evidence="4" type="ORF">POSPLADRAFT_1132158</name>
</gene>
<reference evidence="4 5" key="1">
    <citation type="submission" date="2017-04" db="EMBL/GenBank/DDBJ databases">
        <title>Genome Sequence of the Model Brown-Rot Fungus Postia placenta SB12.</title>
        <authorList>
            <consortium name="DOE Joint Genome Institute"/>
            <person name="Gaskell J."/>
            <person name="Kersten P."/>
            <person name="Larrondo L.F."/>
            <person name="Canessa P."/>
            <person name="Martinez D."/>
            <person name="Hibbett D."/>
            <person name="Schmoll M."/>
            <person name="Kubicek C.P."/>
            <person name="Martinez A.T."/>
            <person name="Yadav J."/>
            <person name="Master E."/>
            <person name="Magnuson J.K."/>
            <person name="James T."/>
            <person name="Yaver D."/>
            <person name="Berka R."/>
            <person name="Labutti K."/>
            <person name="Lipzen A."/>
            <person name="Aerts A."/>
            <person name="Barry K."/>
            <person name="Henrissat B."/>
            <person name="Blanchette R."/>
            <person name="Grigoriev I."/>
            <person name="Cullen D."/>
        </authorList>
    </citation>
    <scope>NUCLEOTIDE SEQUENCE [LARGE SCALE GENOMIC DNA]</scope>
    <source>
        <strain evidence="4 5">MAD-698-R-SB12</strain>
    </source>
</reference>
<organism evidence="4 5">
    <name type="scientific">Postia placenta MAD-698-R-SB12</name>
    <dbReference type="NCBI Taxonomy" id="670580"/>
    <lineage>
        <taxon>Eukaryota</taxon>
        <taxon>Fungi</taxon>
        <taxon>Dikarya</taxon>
        <taxon>Basidiomycota</taxon>
        <taxon>Agaricomycotina</taxon>
        <taxon>Agaricomycetes</taxon>
        <taxon>Polyporales</taxon>
        <taxon>Adustoporiaceae</taxon>
        <taxon>Rhodonia</taxon>
    </lineage>
</organism>